<feature type="compositionally biased region" description="Polar residues" evidence="1">
    <location>
        <begin position="423"/>
        <end position="451"/>
    </location>
</feature>
<dbReference type="RefSeq" id="XP_017856897.1">
    <property type="nucleotide sequence ID" value="XM_018001408.1"/>
</dbReference>
<reference evidence="3" key="2">
    <citation type="journal article" date="2016" name="G3 (Bethesda)">
        <title>Genome Evolution in Three Species of Cactophilic Drosophila.</title>
        <authorList>
            <person name="Sanchez-Flores A."/>
            <person name="Penazola F."/>
            <person name="Carpinteyro-Ponce J."/>
            <person name="Nazario-Yepiz N."/>
            <person name="Abreu-Goodger C."/>
            <person name="Machado C.A."/>
            <person name="Markow T.A."/>
        </authorList>
    </citation>
    <scope>NUCLEOTIDE SEQUENCE [LARGE SCALE GENOMIC DNA]</scope>
</reference>
<dbReference type="GeneID" id="108609685"/>
<gene>
    <name evidence="4" type="primary">LOC108609685</name>
</gene>
<feature type="compositionally biased region" description="Low complexity" evidence="1">
    <location>
        <begin position="266"/>
        <end position="277"/>
    </location>
</feature>
<protein>
    <submittedName>
        <fullName evidence="4">Uncharacterized protein LOC108609685</fullName>
    </submittedName>
</protein>
<evidence type="ECO:0000313" key="3">
    <source>
        <dbReference type="Proteomes" id="UP000694904"/>
    </source>
</evidence>
<evidence type="ECO:0000313" key="4">
    <source>
        <dbReference type="RefSeq" id="XP_017856897.1"/>
    </source>
</evidence>
<sequence>MNLALTIIWLSCICAGSAQSIERMLAENTKELNETKALLRHIDATNENIKNSLEQQRGWLDAIKNVDGQLDKLNLFLDAQSVVVQEALNNITLKSGIHSDRVSKELGSLARLQISTKQQISGLEQKLDGYQKHVLQNAHSIENNILDLTKLITRAVLPQLNGLQCSFDSLETSQINIEVELKSLARLKEISEDSNIKLITLTSKLISLNRTQEAQFEKLTHALSQLKPLNSWQIESALRELIVSQKRIELDLEACDQRQKSHYAKHSSSSSHPSYEVESADVAPPPRSQAWSHKEPNQQGSYYASVYAQVPSSKPILGKPRNPNYSSYVAIPAKHTSSSSVSWQQPLPWETVPAYQSVPAVVSKPKPNPPVWTSESHKHYQSGPASGSERKRPAPNPQPCVQNQYSQHPPRHLGSSPPAQPAKSYSPQAHDVSSNGRYSFWHGSNSPSEGY</sequence>
<feature type="signal peptide" evidence="2">
    <location>
        <begin position="1"/>
        <end position="18"/>
    </location>
</feature>
<feature type="chain" id="PRO_5045432076" evidence="2">
    <location>
        <begin position="19"/>
        <end position="451"/>
    </location>
</feature>
<reference evidence="4" key="3">
    <citation type="submission" date="2025-08" db="UniProtKB">
        <authorList>
            <consortium name="RefSeq"/>
        </authorList>
    </citation>
    <scope>IDENTIFICATION</scope>
    <source>
        <tissue evidence="4">Whole organism</tissue>
    </source>
</reference>
<feature type="region of interest" description="Disordered" evidence="1">
    <location>
        <begin position="261"/>
        <end position="296"/>
    </location>
</feature>
<proteinExistence type="predicted"/>
<keyword evidence="3" id="KW-1185">Reference proteome</keyword>
<keyword evidence="2" id="KW-0732">Signal</keyword>
<evidence type="ECO:0000256" key="1">
    <source>
        <dbReference type="SAM" id="MobiDB-lite"/>
    </source>
</evidence>
<accession>A0ABM1NPL1</accession>
<organism evidence="3 4">
    <name type="scientific">Drosophila arizonae</name>
    <name type="common">Fruit fly</name>
    <dbReference type="NCBI Taxonomy" id="7263"/>
    <lineage>
        <taxon>Eukaryota</taxon>
        <taxon>Metazoa</taxon>
        <taxon>Ecdysozoa</taxon>
        <taxon>Arthropoda</taxon>
        <taxon>Hexapoda</taxon>
        <taxon>Insecta</taxon>
        <taxon>Pterygota</taxon>
        <taxon>Neoptera</taxon>
        <taxon>Endopterygota</taxon>
        <taxon>Diptera</taxon>
        <taxon>Brachycera</taxon>
        <taxon>Muscomorpha</taxon>
        <taxon>Ephydroidea</taxon>
        <taxon>Drosophilidae</taxon>
        <taxon>Drosophila</taxon>
    </lineage>
</organism>
<evidence type="ECO:0000256" key="2">
    <source>
        <dbReference type="SAM" id="SignalP"/>
    </source>
</evidence>
<name>A0ABM1NPL1_DROAR</name>
<feature type="region of interest" description="Disordered" evidence="1">
    <location>
        <begin position="360"/>
        <end position="451"/>
    </location>
</feature>
<dbReference type="Proteomes" id="UP000694904">
    <property type="component" value="Chromosome 3"/>
</dbReference>
<reference evidence="3" key="1">
    <citation type="journal article" date="1997" name="Nucleic Acids Res.">
        <title>tRNAscan-SE: a program for improved detection of transfer RNA genes in genomic sequence.</title>
        <authorList>
            <person name="Lowe T.M."/>
            <person name="Eddy S.R."/>
        </authorList>
    </citation>
    <scope>NUCLEOTIDE SEQUENCE [LARGE SCALE GENOMIC DNA]</scope>
</reference>